<dbReference type="RefSeq" id="WP_130509641.1">
    <property type="nucleotide sequence ID" value="NZ_SHKY01000001.1"/>
</dbReference>
<evidence type="ECO:0000313" key="2">
    <source>
        <dbReference type="EMBL" id="RZU50763.1"/>
    </source>
</evidence>
<keyword evidence="1" id="KW-1133">Transmembrane helix</keyword>
<comment type="caution">
    <text evidence="2">The sequence shown here is derived from an EMBL/GenBank/DDBJ whole genome shotgun (WGS) entry which is preliminary data.</text>
</comment>
<feature type="transmembrane region" description="Helical" evidence="1">
    <location>
        <begin position="26"/>
        <end position="46"/>
    </location>
</feature>
<name>A0A4Q7ZKA9_9ACTN</name>
<keyword evidence="1" id="KW-0472">Membrane</keyword>
<dbReference type="Gene3D" id="3.40.50.2300">
    <property type="match status" value="1"/>
</dbReference>
<dbReference type="AlphaFoldDB" id="A0A4Q7ZKA9"/>
<keyword evidence="1" id="KW-0812">Transmembrane</keyword>
<dbReference type="EMBL" id="SHKY01000001">
    <property type="protein sequence ID" value="RZU50763.1"/>
    <property type="molecule type" value="Genomic_DNA"/>
</dbReference>
<evidence type="ECO:0008006" key="4">
    <source>
        <dbReference type="Google" id="ProtNLM"/>
    </source>
</evidence>
<sequence>MDKRLRGSAAKTGREGFRLPGGRRTWLIGGGAALVLVAGGLTWALWPDGRPDPRARVYTESTACLLTPAGGTADKRAAPVWAGMQQASLDTHGKVQFLEVDGPQTGANAVTYLGTLVGGKCDVILTVGAAPNAAVDASAASQPNVHFVVIGSGKSQANVSIIGEEDPARVTERVRSVVADVLSETKDR</sequence>
<gene>
    <name evidence="2" type="ORF">EV385_2546</name>
</gene>
<dbReference type="OrthoDB" id="4217521at2"/>
<accession>A0A4Q7ZKA9</accession>
<proteinExistence type="predicted"/>
<evidence type="ECO:0000313" key="3">
    <source>
        <dbReference type="Proteomes" id="UP000292564"/>
    </source>
</evidence>
<keyword evidence="3" id="KW-1185">Reference proteome</keyword>
<dbReference type="Proteomes" id="UP000292564">
    <property type="component" value="Unassembled WGS sequence"/>
</dbReference>
<evidence type="ECO:0000256" key="1">
    <source>
        <dbReference type="SAM" id="Phobius"/>
    </source>
</evidence>
<protein>
    <recommendedName>
        <fullName evidence="4">BMP family ABC transporter substrate-binding protein</fullName>
    </recommendedName>
</protein>
<organism evidence="2 3">
    <name type="scientific">Krasilnikovia cinnamomea</name>
    <dbReference type="NCBI Taxonomy" id="349313"/>
    <lineage>
        <taxon>Bacteria</taxon>
        <taxon>Bacillati</taxon>
        <taxon>Actinomycetota</taxon>
        <taxon>Actinomycetes</taxon>
        <taxon>Micromonosporales</taxon>
        <taxon>Micromonosporaceae</taxon>
        <taxon>Krasilnikovia</taxon>
    </lineage>
</organism>
<reference evidence="2 3" key="1">
    <citation type="submission" date="2019-02" db="EMBL/GenBank/DDBJ databases">
        <title>Sequencing the genomes of 1000 actinobacteria strains.</title>
        <authorList>
            <person name="Klenk H.-P."/>
        </authorList>
    </citation>
    <scope>NUCLEOTIDE SEQUENCE [LARGE SCALE GENOMIC DNA]</scope>
    <source>
        <strain evidence="2 3">DSM 45162</strain>
    </source>
</reference>